<dbReference type="PROSITE" id="PS51163">
    <property type="entry name" value="YRDC"/>
    <property type="match status" value="1"/>
</dbReference>
<comment type="caution">
    <text evidence="16">The sequence shown here is derived from an EMBL/GenBank/DDBJ whole genome shotgun (WGS) entry which is preliminary data.</text>
</comment>
<dbReference type="FunFam" id="3.90.870.10:FF:000008">
    <property type="entry name" value="Threonylcarbamoyl-AMP synthase"/>
    <property type="match status" value="1"/>
</dbReference>
<evidence type="ECO:0000256" key="7">
    <source>
        <dbReference type="ARBA" id="ARBA00022694"/>
    </source>
</evidence>
<name>A0A150G0M8_GONPE</name>
<dbReference type="GO" id="GO:0005737">
    <property type="term" value="C:cytoplasm"/>
    <property type="evidence" value="ECO:0007669"/>
    <property type="project" value="UniProtKB-SubCell"/>
</dbReference>
<keyword evidence="8" id="KW-0548">Nucleotidyltransferase</keyword>
<evidence type="ECO:0000256" key="9">
    <source>
        <dbReference type="ARBA" id="ARBA00022741"/>
    </source>
</evidence>
<dbReference type="GO" id="GO:0000049">
    <property type="term" value="F:tRNA binding"/>
    <property type="evidence" value="ECO:0007669"/>
    <property type="project" value="TreeGrafter"/>
</dbReference>
<dbReference type="GO" id="GO:0005524">
    <property type="term" value="F:ATP binding"/>
    <property type="evidence" value="ECO:0007669"/>
    <property type="project" value="UniProtKB-KW"/>
</dbReference>
<keyword evidence="9" id="KW-0547">Nucleotide-binding</keyword>
<dbReference type="Gene3D" id="3.40.50.11030">
    <property type="entry name" value="Threonylcarbamoyl-AMP synthase, C-terminal domain"/>
    <property type="match status" value="1"/>
</dbReference>
<comment type="function">
    <text evidence="13">Required for the formation of a threonylcarbamoyl group on adenosine at position 37 (t(6)A37) in tRNAs that read codons beginning with adenine. Likely catalyzes the conversion of L-threonine, HCO(3)(-)/CO(2) and ATP to give threonylcarbamoyl-AMP (TC-AMP) as the acyladenylate intermediate, with the release of diphosphate. Required for normal translation, by ensuring translation fidelity at the level of codon recognition, appropriate translation initiation selection and maintenance of reading frame. Also involved in telomere replication. Binds to single-stranded telomeric (ssTG) DNA and positively regulates telomere length.</text>
</comment>
<evidence type="ECO:0000256" key="12">
    <source>
        <dbReference type="ARBA" id="ARBA00048366"/>
    </source>
</evidence>
<dbReference type="AlphaFoldDB" id="A0A150G0M8"/>
<dbReference type="Proteomes" id="UP000075714">
    <property type="component" value="Unassembled WGS sequence"/>
</dbReference>
<dbReference type="PANTHER" id="PTHR17490">
    <property type="entry name" value="SUA5"/>
    <property type="match status" value="1"/>
</dbReference>
<evidence type="ECO:0000256" key="1">
    <source>
        <dbReference type="ARBA" id="ARBA00004496"/>
    </source>
</evidence>
<dbReference type="Gene3D" id="3.90.870.10">
    <property type="entry name" value="DHBP synthase"/>
    <property type="match status" value="1"/>
</dbReference>
<dbReference type="STRING" id="33097.A0A150G0M8"/>
<dbReference type="InterPro" id="IPR017945">
    <property type="entry name" value="DHBP_synth_RibB-like_a/b_dom"/>
</dbReference>
<dbReference type="GO" id="GO:0003725">
    <property type="term" value="F:double-stranded RNA binding"/>
    <property type="evidence" value="ECO:0007669"/>
    <property type="project" value="InterPro"/>
</dbReference>
<evidence type="ECO:0000256" key="8">
    <source>
        <dbReference type="ARBA" id="ARBA00022695"/>
    </source>
</evidence>
<evidence type="ECO:0000256" key="4">
    <source>
        <dbReference type="ARBA" id="ARBA00015492"/>
    </source>
</evidence>
<evidence type="ECO:0000256" key="13">
    <source>
        <dbReference type="ARBA" id="ARBA00056339"/>
    </source>
</evidence>
<dbReference type="GO" id="GO:0061710">
    <property type="term" value="F:L-threonylcarbamoyladenylate synthase"/>
    <property type="evidence" value="ECO:0007669"/>
    <property type="project" value="UniProtKB-EC"/>
</dbReference>
<dbReference type="NCBIfam" id="TIGR00057">
    <property type="entry name" value="L-threonylcarbamoyladenylate synthase"/>
    <property type="match status" value="1"/>
</dbReference>
<feature type="compositionally biased region" description="Low complexity" evidence="14">
    <location>
        <begin position="276"/>
        <end position="287"/>
    </location>
</feature>
<dbReference type="GO" id="GO:0008033">
    <property type="term" value="P:tRNA processing"/>
    <property type="evidence" value="ECO:0007669"/>
    <property type="project" value="UniProtKB-KW"/>
</dbReference>
<evidence type="ECO:0000256" key="11">
    <source>
        <dbReference type="ARBA" id="ARBA00029774"/>
    </source>
</evidence>
<dbReference type="InterPro" id="IPR005145">
    <property type="entry name" value="Sua5_C"/>
</dbReference>
<protein>
    <recommendedName>
        <fullName evidence="4">Threonylcarbamoyl-AMP synthase</fullName>
        <ecNumber evidence="3">2.7.7.87</ecNumber>
    </recommendedName>
    <alternativeName>
        <fullName evidence="11">L-threonylcarbamoyladenylate synthase</fullName>
    </alternativeName>
</protein>
<feature type="domain" description="YrdC-like" evidence="15">
    <location>
        <begin position="30"/>
        <end position="219"/>
    </location>
</feature>
<dbReference type="PANTHER" id="PTHR17490:SF16">
    <property type="entry name" value="THREONYLCARBAMOYL-AMP SYNTHASE"/>
    <property type="match status" value="1"/>
</dbReference>
<keyword evidence="17" id="KW-1185">Reference proteome</keyword>
<reference evidence="17" key="1">
    <citation type="journal article" date="2016" name="Nat. Commun.">
        <title>The Gonium pectorale genome demonstrates co-option of cell cycle regulation during the evolution of multicellularity.</title>
        <authorList>
            <person name="Hanschen E.R."/>
            <person name="Marriage T.N."/>
            <person name="Ferris P.J."/>
            <person name="Hamaji T."/>
            <person name="Toyoda A."/>
            <person name="Fujiyama A."/>
            <person name="Neme R."/>
            <person name="Noguchi H."/>
            <person name="Minakuchi Y."/>
            <person name="Suzuki M."/>
            <person name="Kawai-Toyooka H."/>
            <person name="Smith D.R."/>
            <person name="Sparks H."/>
            <person name="Anderson J."/>
            <person name="Bakaric R."/>
            <person name="Luria V."/>
            <person name="Karger A."/>
            <person name="Kirschner M.W."/>
            <person name="Durand P.M."/>
            <person name="Michod R.E."/>
            <person name="Nozaki H."/>
            <person name="Olson B.J."/>
        </authorList>
    </citation>
    <scope>NUCLEOTIDE SEQUENCE [LARGE SCALE GENOMIC DNA]</scope>
    <source>
        <strain evidence="17">NIES-2863</strain>
    </source>
</reference>
<keyword evidence="7" id="KW-0819">tRNA processing</keyword>
<gene>
    <name evidence="16" type="ORF">GPECTOR_108g190</name>
</gene>
<sequence>MQTEVAVVDAAELRGGEASTSGRDEAPRRHPVIARAAALLAAGEVVAIPTETVYGLAANALSASAVSKIYAAKNRPADNPLIVHVSSLAMLASLYPPGWSLPAIYTAAVAELWPGPLTILLPRSPLVPDAVTCGMPTMAVRMPAHPLALALIAACGFPLAAPSANSSGRPSPTLARHVLSDLDGRIPLVLDGGPCTCGLESTVLDGLRSPPAILRPGGVTAERLASYPGLSGLQVYRRDFVDAALEAAPTTPGMKYRHYSPSAPVLLLDPGDARPAGGTASGADSGAAGSGDGSTGMNFSASAAAEDDACLAARLRSAAAALLAELAAERSAAAATATTTAAVEGTAGREGTAPSGRWTVGVLRTTVAGAPSGPLPSQPSAISGCGTAPADAPPAALGGVAVMEYVLGHVSRPEAVASELFAGLRHMDELGVGAIVVEGVRDAGAGTAVMNRLRKAASRVVRV</sequence>
<keyword evidence="10" id="KW-0067">ATP-binding</keyword>
<evidence type="ECO:0000259" key="15">
    <source>
        <dbReference type="PROSITE" id="PS51163"/>
    </source>
</evidence>
<dbReference type="Pfam" id="PF03481">
    <property type="entry name" value="Sua5_C"/>
    <property type="match status" value="1"/>
</dbReference>
<keyword evidence="5" id="KW-0963">Cytoplasm</keyword>
<dbReference type="SUPFAM" id="SSF55821">
    <property type="entry name" value="YrdC/RibB"/>
    <property type="match status" value="1"/>
</dbReference>
<evidence type="ECO:0000313" key="17">
    <source>
        <dbReference type="Proteomes" id="UP000075714"/>
    </source>
</evidence>
<evidence type="ECO:0000256" key="6">
    <source>
        <dbReference type="ARBA" id="ARBA00022679"/>
    </source>
</evidence>
<dbReference type="InterPro" id="IPR006070">
    <property type="entry name" value="Sua5-like_dom"/>
</dbReference>
<dbReference type="EMBL" id="LSYV01000108">
    <property type="protein sequence ID" value="KXZ42995.1"/>
    <property type="molecule type" value="Genomic_DNA"/>
</dbReference>
<comment type="subcellular location">
    <subcellularLocation>
        <location evidence="1">Cytoplasm</location>
    </subcellularLocation>
</comment>
<evidence type="ECO:0000256" key="10">
    <source>
        <dbReference type="ARBA" id="ARBA00022840"/>
    </source>
</evidence>
<dbReference type="EC" id="2.7.7.87" evidence="3"/>
<comment type="catalytic activity">
    <reaction evidence="12">
        <text>L-threonine + hydrogencarbonate + ATP = L-threonylcarbamoyladenylate + diphosphate + H2O</text>
        <dbReference type="Rhea" id="RHEA:36407"/>
        <dbReference type="ChEBI" id="CHEBI:15377"/>
        <dbReference type="ChEBI" id="CHEBI:17544"/>
        <dbReference type="ChEBI" id="CHEBI:30616"/>
        <dbReference type="ChEBI" id="CHEBI:33019"/>
        <dbReference type="ChEBI" id="CHEBI:57926"/>
        <dbReference type="ChEBI" id="CHEBI:73682"/>
        <dbReference type="EC" id="2.7.7.87"/>
    </reaction>
</comment>
<dbReference type="OrthoDB" id="412787at2759"/>
<dbReference type="Pfam" id="PF01300">
    <property type="entry name" value="Sua5_yciO_yrdC"/>
    <property type="match status" value="1"/>
</dbReference>
<evidence type="ECO:0000256" key="2">
    <source>
        <dbReference type="ARBA" id="ARBA00007663"/>
    </source>
</evidence>
<accession>A0A150G0M8</accession>
<organism evidence="16 17">
    <name type="scientific">Gonium pectorale</name>
    <name type="common">Green alga</name>
    <dbReference type="NCBI Taxonomy" id="33097"/>
    <lineage>
        <taxon>Eukaryota</taxon>
        <taxon>Viridiplantae</taxon>
        <taxon>Chlorophyta</taxon>
        <taxon>core chlorophytes</taxon>
        <taxon>Chlorophyceae</taxon>
        <taxon>CS clade</taxon>
        <taxon>Chlamydomonadales</taxon>
        <taxon>Volvocaceae</taxon>
        <taxon>Gonium</taxon>
    </lineage>
</organism>
<evidence type="ECO:0000256" key="14">
    <source>
        <dbReference type="SAM" id="MobiDB-lite"/>
    </source>
</evidence>
<comment type="similarity">
    <text evidence="2">Belongs to the SUA5 family.</text>
</comment>
<dbReference type="GO" id="GO:0006450">
    <property type="term" value="P:regulation of translational fidelity"/>
    <property type="evidence" value="ECO:0007669"/>
    <property type="project" value="TreeGrafter"/>
</dbReference>
<dbReference type="InterPro" id="IPR050156">
    <property type="entry name" value="TC-AMP_synthase_SUA5"/>
</dbReference>
<evidence type="ECO:0000313" key="16">
    <source>
        <dbReference type="EMBL" id="KXZ42995.1"/>
    </source>
</evidence>
<keyword evidence="6" id="KW-0808">Transferase</keyword>
<feature type="region of interest" description="Disordered" evidence="14">
    <location>
        <begin position="269"/>
        <end position="293"/>
    </location>
</feature>
<evidence type="ECO:0000256" key="3">
    <source>
        <dbReference type="ARBA" id="ARBA00012584"/>
    </source>
</evidence>
<evidence type="ECO:0000256" key="5">
    <source>
        <dbReference type="ARBA" id="ARBA00022490"/>
    </source>
</evidence>
<proteinExistence type="inferred from homology"/>
<dbReference type="InterPro" id="IPR038385">
    <property type="entry name" value="Sua5/YwlC_C"/>
</dbReference>